<proteinExistence type="predicted"/>
<evidence type="ECO:0000313" key="3">
    <source>
        <dbReference type="Proteomes" id="UP000284706"/>
    </source>
</evidence>
<accession>A0A409YNW9</accession>
<organism evidence="2 3">
    <name type="scientific">Gymnopilus dilepis</name>
    <dbReference type="NCBI Taxonomy" id="231916"/>
    <lineage>
        <taxon>Eukaryota</taxon>
        <taxon>Fungi</taxon>
        <taxon>Dikarya</taxon>
        <taxon>Basidiomycota</taxon>
        <taxon>Agaricomycotina</taxon>
        <taxon>Agaricomycetes</taxon>
        <taxon>Agaricomycetidae</taxon>
        <taxon>Agaricales</taxon>
        <taxon>Agaricineae</taxon>
        <taxon>Hymenogastraceae</taxon>
        <taxon>Gymnopilus</taxon>
    </lineage>
</organism>
<comment type="caution">
    <text evidence="2">The sequence shown here is derived from an EMBL/GenBank/DDBJ whole genome shotgun (WGS) entry which is preliminary data.</text>
</comment>
<evidence type="ECO:0000313" key="2">
    <source>
        <dbReference type="EMBL" id="PPR04763.1"/>
    </source>
</evidence>
<feature type="compositionally biased region" description="Low complexity" evidence="1">
    <location>
        <begin position="493"/>
        <end position="510"/>
    </location>
</feature>
<gene>
    <name evidence="2" type="ORF">CVT26_012876</name>
</gene>
<feature type="compositionally biased region" description="Polar residues" evidence="1">
    <location>
        <begin position="538"/>
        <end position="555"/>
    </location>
</feature>
<feature type="region of interest" description="Disordered" evidence="1">
    <location>
        <begin position="493"/>
        <end position="583"/>
    </location>
</feature>
<dbReference type="EMBL" id="NHYE01000570">
    <property type="protein sequence ID" value="PPR04763.1"/>
    <property type="molecule type" value="Genomic_DNA"/>
</dbReference>
<dbReference type="InParanoid" id="A0A409YNW9"/>
<sequence>IQRQRKSISARKIASTLGLLTSVTCGLFTQFSCEYKSRFEQRKDRSLSGPLLNVVLDRLQKASYSKTIKISPHLSSTPIPFLSSLTMSFLGLGKALGINSANFGAGRAGPHDQVHNGPQLPSSYYHPGLNIEHGFFSSSSVSPFSLPLLLGNGPFDQQLGGLSSGKGAQYTLPEGSMVAGHDFFSQAPTFVGSPQALSQLPTTPFPPASSWNLPSGHVVNTPVLGARTPQRVKVLKSSAGISATSTLPPPASTRFRYLQDSLKDHPSAIAEQIGGNNYAREDFWSFPSAHAELGLAHIRTLGHSSSVASEEVSSLLADPALSAGTNQEWDLFNDEYMSSIFGGSNDDFNASLDNDNSVGILSSQTPPGVFDTQATNDLLGAVWPWREASVESDPATEATRIPHSQIVVPGTSNTIASHGETKRTKKTNFDHGNDFGLVTSSRGISVEPQQRHTEYSGPSALADEWENQACNSNTSVHIPSTYSELAHALTPVVSTSTPNTTSPSSSTSSSQPHTAFPASPTNDIPSKTLLSISAPATVCQNDQPDGTLESGSICSSLPPPQNDDAPRPPVYSATHPPTQTAVKKRKFDDIEPSSMSSSQVPSTLQAGTNLQSLEASTAQSQDVDHKPKRRRGRPRKVDPPPPRKGFRPIVPREPIPLWMMAGHSRPIPSSSSGPSSRRAIRKENKAHGLKCPISAAAPETREALQETVDLDNQERGFWPPREIVLEPYEG</sequence>
<feature type="region of interest" description="Disordered" evidence="1">
    <location>
        <begin position="614"/>
        <end position="698"/>
    </location>
</feature>
<protein>
    <submittedName>
        <fullName evidence="2">Uncharacterized protein</fullName>
    </submittedName>
</protein>
<reference evidence="2 3" key="1">
    <citation type="journal article" date="2018" name="Evol. Lett.">
        <title>Horizontal gene cluster transfer increased hallucinogenic mushroom diversity.</title>
        <authorList>
            <person name="Reynolds H.T."/>
            <person name="Vijayakumar V."/>
            <person name="Gluck-Thaler E."/>
            <person name="Korotkin H.B."/>
            <person name="Matheny P.B."/>
            <person name="Slot J.C."/>
        </authorList>
    </citation>
    <scope>NUCLEOTIDE SEQUENCE [LARGE SCALE GENOMIC DNA]</scope>
    <source>
        <strain evidence="2 3">SRW20</strain>
    </source>
</reference>
<feature type="non-terminal residue" evidence="2">
    <location>
        <position position="1"/>
    </location>
</feature>
<dbReference type="AlphaFoldDB" id="A0A409YNW9"/>
<dbReference type="Proteomes" id="UP000284706">
    <property type="component" value="Unassembled WGS sequence"/>
</dbReference>
<evidence type="ECO:0000256" key="1">
    <source>
        <dbReference type="SAM" id="MobiDB-lite"/>
    </source>
</evidence>
<feature type="compositionally biased region" description="Low complexity" evidence="1">
    <location>
        <begin position="664"/>
        <end position="677"/>
    </location>
</feature>
<feature type="compositionally biased region" description="Polar residues" evidence="1">
    <location>
        <begin position="519"/>
        <end position="531"/>
    </location>
</feature>
<keyword evidence="3" id="KW-1185">Reference proteome</keyword>
<name>A0A409YNW9_9AGAR</name>